<dbReference type="Proteomes" id="UP000255024">
    <property type="component" value="Unassembled WGS sequence"/>
</dbReference>
<evidence type="ECO:0000313" key="2">
    <source>
        <dbReference type="EMBL" id="STZ26973.1"/>
    </source>
</evidence>
<gene>
    <name evidence="2" type="ORF">NCTC11179_00500</name>
</gene>
<dbReference type="InterPro" id="IPR004919">
    <property type="entry name" value="GmrSD_N"/>
</dbReference>
<dbReference type="RefSeq" id="WP_115090004.1">
    <property type="nucleotide sequence ID" value="NZ_CP068107.1"/>
</dbReference>
<dbReference type="AlphaFoldDB" id="A0A378RIW4"/>
<dbReference type="EMBL" id="UGQL01000001">
    <property type="protein sequence ID" value="STZ26973.1"/>
    <property type="molecule type" value="Genomic_DNA"/>
</dbReference>
<accession>A0A378RIW4</accession>
<proteinExistence type="predicted"/>
<sequence length="813" mass="96151">MKYYSLLRFLNEPVDQILDSEIDYCYEEIIPFDTTSISDNSISSIVIPIIQRDYAQGREDNLVLLKEFLSKMFTHLQNRKQLKLDFIYGSLDRNKNNTFLPLDGQQRLTTLYLLHWYIIKVETKDDSSKFEIYRDVLSKFSYETRDTSRRFFVELLDFKLTDNPKEDIVKEYWYSDHFALDPTVKGILNTLDLIHQLYTQLNCKDLLEALEQEVIVFYVLLMDEFNLTDDLYIKLNARGKILSSFENLKADLVGFIKGISSFDTIKKLPNGLKMTHSDIIATNIDNSWADLFWYEAKKYLSKDEEIKIKNSVDTYFFRFIHRLLINSVFVSTGTKDEIFKNLTDKEEKITYTNFEFYKSLITPEFILDLEKILDFYMLYNNEIQDVIYPFGRDNKWSIYKESYTMSDRMLFYAINQYVLKIKDNFNLTYFKNWIRIVWNLISDPDVRSDDAYRSVMSVINLIAPFSNNIYESLKNGDLDTIINSLNNIHKEQLIEERLKAKLILEDAVSWEALILEAEAHKLYEGNIGFILNEQLSADQFKERFKMSCMIFNGTEVTEFIDNQKYSLMRYVISTHTDYDELVSFNFLSTTQNWQTHLRRDPIVRQSILNLILLNDVNKIKVEIATKLMQDSAMKSAFKVETIAHTRLYQEKELHSWMQENNVNKLRLIGEDGNKHVLAVRSGAWYDKVMLDGFRHKLITDMISHYKLVAQNRQCGESGFYWGDSIDFIKEIKNDLKVSFHFDIHNWLHIGLWGGHNSHIHDKEGISKDGWKQIYSFNVNDLKDDRHIELFISDIDQRIKSDPDCLFMDLYQEI</sequence>
<protein>
    <submittedName>
        <fullName evidence="2">Protein of uncharacterized function DUF262</fullName>
    </submittedName>
</protein>
<organism evidence="2 3">
    <name type="scientific">Myroides odoratus</name>
    <name type="common">Flavobacterium odoratum</name>
    <dbReference type="NCBI Taxonomy" id="256"/>
    <lineage>
        <taxon>Bacteria</taxon>
        <taxon>Pseudomonadati</taxon>
        <taxon>Bacteroidota</taxon>
        <taxon>Flavobacteriia</taxon>
        <taxon>Flavobacteriales</taxon>
        <taxon>Flavobacteriaceae</taxon>
        <taxon>Myroides</taxon>
    </lineage>
</organism>
<name>A0A378RIW4_MYROD</name>
<evidence type="ECO:0000259" key="1">
    <source>
        <dbReference type="Pfam" id="PF03235"/>
    </source>
</evidence>
<dbReference type="Pfam" id="PF03235">
    <property type="entry name" value="GmrSD_N"/>
    <property type="match status" value="1"/>
</dbReference>
<keyword evidence="3" id="KW-1185">Reference proteome</keyword>
<reference evidence="2 3" key="1">
    <citation type="submission" date="2018-06" db="EMBL/GenBank/DDBJ databases">
        <authorList>
            <consortium name="Pathogen Informatics"/>
            <person name="Doyle S."/>
        </authorList>
    </citation>
    <scope>NUCLEOTIDE SEQUENCE [LARGE SCALE GENOMIC DNA]</scope>
    <source>
        <strain evidence="2 3">NCTC11179</strain>
    </source>
</reference>
<feature type="domain" description="GmrSD restriction endonucleases N-terminal" evidence="1">
    <location>
        <begin position="40"/>
        <end position="252"/>
    </location>
</feature>
<evidence type="ECO:0000313" key="3">
    <source>
        <dbReference type="Proteomes" id="UP000255024"/>
    </source>
</evidence>